<evidence type="ECO:0000313" key="8">
    <source>
        <dbReference type="EMBL" id="KAF5942369.1"/>
    </source>
</evidence>
<dbReference type="AlphaFoldDB" id="A0A7J7GNK5"/>
<evidence type="ECO:0000313" key="9">
    <source>
        <dbReference type="Proteomes" id="UP000593564"/>
    </source>
</evidence>
<proteinExistence type="inferred from homology"/>
<evidence type="ECO:0000256" key="2">
    <source>
        <dbReference type="ARBA" id="ARBA00007635"/>
    </source>
</evidence>
<dbReference type="PANTHER" id="PTHR31218">
    <property type="entry name" value="WAT1-RELATED PROTEIN"/>
    <property type="match status" value="1"/>
</dbReference>
<dbReference type="InterPro" id="IPR000620">
    <property type="entry name" value="EamA_dom"/>
</dbReference>
<dbReference type="InterPro" id="IPR030184">
    <property type="entry name" value="WAT1-related"/>
</dbReference>
<feature type="transmembrane region" description="Helical" evidence="6">
    <location>
        <begin position="78"/>
        <end position="100"/>
    </location>
</feature>
<keyword evidence="3 6" id="KW-0812">Transmembrane</keyword>
<dbReference type="Pfam" id="PF00892">
    <property type="entry name" value="EamA"/>
    <property type="match status" value="1"/>
</dbReference>
<reference evidence="9" key="1">
    <citation type="journal article" date="2020" name="Nat. Commun.">
        <title>Genome assembly of wild tea tree DASZ reveals pedigree and selection history of tea varieties.</title>
        <authorList>
            <person name="Zhang W."/>
            <person name="Zhang Y."/>
            <person name="Qiu H."/>
            <person name="Guo Y."/>
            <person name="Wan H."/>
            <person name="Zhang X."/>
            <person name="Scossa F."/>
            <person name="Alseekh S."/>
            <person name="Zhang Q."/>
            <person name="Wang P."/>
            <person name="Xu L."/>
            <person name="Schmidt M.H."/>
            <person name="Jia X."/>
            <person name="Li D."/>
            <person name="Zhu A."/>
            <person name="Guo F."/>
            <person name="Chen W."/>
            <person name="Ni D."/>
            <person name="Usadel B."/>
            <person name="Fernie A.R."/>
            <person name="Wen W."/>
        </authorList>
    </citation>
    <scope>NUCLEOTIDE SEQUENCE [LARGE SCALE GENOMIC DNA]</scope>
    <source>
        <strain evidence="9">cv. G240</strain>
    </source>
</reference>
<reference evidence="8 9" key="2">
    <citation type="submission" date="2020-07" db="EMBL/GenBank/DDBJ databases">
        <title>Genome assembly of wild tea tree DASZ reveals pedigree and selection history of tea varieties.</title>
        <authorList>
            <person name="Zhang W."/>
        </authorList>
    </citation>
    <scope>NUCLEOTIDE SEQUENCE [LARGE SCALE GENOMIC DNA]</scope>
    <source>
        <strain evidence="9">cv. G240</strain>
        <tissue evidence="8">Leaf</tissue>
    </source>
</reference>
<sequence length="132" mass="15062">IGFQGPLTKIYPDKLRLATIQCFFSCIQSAIWAMAVERNISAWKLGWDLNLLVVAYCGVIFIALTYRLRIWVIQKRGPIFSAAFNPLAFIVTAIFSAFLWKETPHWGSFTASGRPLRCFVGEEQRRKSQTIT</sequence>
<evidence type="ECO:0000256" key="4">
    <source>
        <dbReference type="ARBA" id="ARBA00022989"/>
    </source>
</evidence>
<feature type="non-terminal residue" evidence="8">
    <location>
        <position position="1"/>
    </location>
</feature>
<comment type="subcellular location">
    <subcellularLocation>
        <location evidence="1 6">Membrane</location>
        <topology evidence="1 6">Multi-pass membrane protein</topology>
    </subcellularLocation>
</comment>
<evidence type="ECO:0000256" key="6">
    <source>
        <dbReference type="RuleBase" id="RU363077"/>
    </source>
</evidence>
<comment type="caution">
    <text evidence="6">Lacks conserved residue(s) required for the propagation of feature annotation.</text>
</comment>
<keyword evidence="5 6" id="KW-0472">Membrane</keyword>
<dbReference type="Proteomes" id="UP000593564">
    <property type="component" value="Unassembled WGS sequence"/>
</dbReference>
<protein>
    <recommendedName>
        <fullName evidence="6">WAT1-related protein</fullName>
    </recommendedName>
</protein>
<accession>A0A7J7GNK5</accession>
<dbReference type="GO" id="GO:0016020">
    <property type="term" value="C:membrane"/>
    <property type="evidence" value="ECO:0007669"/>
    <property type="project" value="UniProtKB-SubCell"/>
</dbReference>
<dbReference type="SUPFAM" id="SSF103481">
    <property type="entry name" value="Multidrug resistance efflux transporter EmrE"/>
    <property type="match status" value="1"/>
</dbReference>
<dbReference type="EMBL" id="JACBKZ010000009">
    <property type="protein sequence ID" value="KAF5942369.1"/>
    <property type="molecule type" value="Genomic_DNA"/>
</dbReference>
<feature type="transmembrane region" description="Helical" evidence="6">
    <location>
        <begin position="47"/>
        <end position="66"/>
    </location>
</feature>
<evidence type="ECO:0000256" key="1">
    <source>
        <dbReference type="ARBA" id="ARBA00004141"/>
    </source>
</evidence>
<comment type="similarity">
    <text evidence="2 6">Belongs to the drug/metabolite transporter (DMT) superfamily. Plant drug/metabolite exporter (P-DME) (TC 2.A.7.4) family.</text>
</comment>
<keyword evidence="4 6" id="KW-1133">Transmembrane helix</keyword>
<feature type="domain" description="EamA" evidence="7">
    <location>
        <begin position="15"/>
        <end position="109"/>
    </location>
</feature>
<evidence type="ECO:0000256" key="5">
    <source>
        <dbReference type="ARBA" id="ARBA00023136"/>
    </source>
</evidence>
<dbReference type="InterPro" id="IPR037185">
    <property type="entry name" value="EmrE-like"/>
</dbReference>
<evidence type="ECO:0000259" key="7">
    <source>
        <dbReference type="Pfam" id="PF00892"/>
    </source>
</evidence>
<keyword evidence="9" id="KW-1185">Reference proteome</keyword>
<comment type="caution">
    <text evidence="8">The sequence shown here is derived from an EMBL/GenBank/DDBJ whole genome shotgun (WGS) entry which is preliminary data.</text>
</comment>
<evidence type="ECO:0000256" key="3">
    <source>
        <dbReference type="ARBA" id="ARBA00022692"/>
    </source>
</evidence>
<name>A0A7J7GNK5_CAMSI</name>
<organism evidence="8 9">
    <name type="scientific">Camellia sinensis</name>
    <name type="common">Tea plant</name>
    <name type="synonym">Thea sinensis</name>
    <dbReference type="NCBI Taxonomy" id="4442"/>
    <lineage>
        <taxon>Eukaryota</taxon>
        <taxon>Viridiplantae</taxon>
        <taxon>Streptophyta</taxon>
        <taxon>Embryophyta</taxon>
        <taxon>Tracheophyta</taxon>
        <taxon>Spermatophyta</taxon>
        <taxon>Magnoliopsida</taxon>
        <taxon>eudicotyledons</taxon>
        <taxon>Gunneridae</taxon>
        <taxon>Pentapetalae</taxon>
        <taxon>asterids</taxon>
        <taxon>Ericales</taxon>
        <taxon>Theaceae</taxon>
        <taxon>Camellia</taxon>
    </lineage>
</organism>
<dbReference type="GO" id="GO:0022857">
    <property type="term" value="F:transmembrane transporter activity"/>
    <property type="evidence" value="ECO:0007669"/>
    <property type="project" value="InterPro"/>
</dbReference>
<gene>
    <name evidence="8" type="ORF">HYC85_020011</name>
</gene>
<feature type="transmembrane region" description="Helical" evidence="6">
    <location>
        <begin position="15"/>
        <end position="35"/>
    </location>
</feature>